<protein>
    <submittedName>
        <fullName evidence="4">NAD(P)H-dependent oxidoreductase</fullName>
        <ecNumber evidence="4">1.-.-.-</ecNumber>
        <ecNumber evidence="4">1.6.99.-</ecNumber>
    </submittedName>
</protein>
<name>A0ABV0BBT4_9SPHN</name>
<comment type="similarity">
    <text evidence="1">Belongs to the NAD(P)H dehydrogenase (quinone) family.</text>
</comment>
<keyword evidence="5" id="KW-1185">Reference proteome</keyword>
<dbReference type="Gene3D" id="3.40.50.360">
    <property type="match status" value="1"/>
</dbReference>
<dbReference type="InterPro" id="IPR003680">
    <property type="entry name" value="Flavodoxin_fold"/>
</dbReference>
<dbReference type="InterPro" id="IPR051545">
    <property type="entry name" value="NAD(P)H_dehydrogenase_qn"/>
</dbReference>
<dbReference type="EC" id="1.6.99.-" evidence="4"/>
<accession>A0ABV0BBT4</accession>
<dbReference type="GO" id="GO:0016491">
    <property type="term" value="F:oxidoreductase activity"/>
    <property type="evidence" value="ECO:0007669"/>
    <property type="project" value="UniProtKB-KW"/>
</dbReference>
<proteinExistence type="inferred from homology"/>
<dbReference type="PANTHER" id="PTHR10204:SF34">
    <property type="entry name" value="NAD(P)H DEHYDROGENASE [QUINONE] 1 ISOFORM 1"/>
    <property type="match status" value="1"/>
</dbReference>
<feature type="domain" description="Flavodoxin-like fold" evidence="3">
    <location>
        <begin position="6"/>
        <end position="175"/>
    </location>
</feature>
<evidence type="ECO:0000256" key="2">
    <source>
        <dbReference type="ARBA" id="ARBA00023002"/>
    </source>
</evidence>
<organism evidence="4 5">
    <name type="scientific">Sphingomonas rustica</name>
    <dbReference type="NCBI Taxonomy" id="3103142"/>
    <lineage>
        <taxon>Bacteria</taxon>
        <taxon>Pseudomonadati</taxon>
        <taxon>Pseudomonadota</taxon>
        <taxon>Alphaproteobacteria</taxon>
        <taxon>Sphingomonadales</taxon>
        <taxon>Sphingomonadaceae</taxon>
        <taxon>Sphingomonas</taxon>
    </lineage>
</organism>
<evidence type="ECO:0000313" key="4">
    <source>
        <dbReference type="EMBL" id="MEN3748468.1"/>
    </source>
</evidence>
<evidence type="ECO:0000256" key="1">
    <source>
        <dbReference type="ARBA" id="ARBA00006252"/>
    </source>
</evidence>
<comment type="caution">
    <text evidence="4">The sequence shown here is derived from an EMBL/GenBank/DDBJ whole genome shotgun (WGS) entry which is preliminary data.</text>
</comment>
<dbReference type="PANTHER" id="PTHR10204">
    <property type="entry name" value="NAD P H OXIDOREDUCTASE-RELATED"/>
    <property type="match status" value="1"/>
</dbReference>
<reference evidence="4 5" key="1">
    <citation type="submission" date="2024-05" db="EMBL/GenBank/DDBJ databases">
        <title>Sphingomonas sp. HF-S3 16S ribosomal RNA gene Genome sequencing and assembly.</title>
        <authorList>
            <person name="Lee H."/>
        </authorList>
    </citation>
    <scope>NUCLEOTIDE SEQUENCE [LARGE SCALE GENOMIC DNA]</scope>
    <source>
        <strain evidence="4 5">HF-S3</strain>
    </source>
</reference>
<gene>
    <name evidence="4" type="ORF">TPR58_14930</name>
</gene>
<evidence type="ECO:0000313" key="5">
    <source>
        <dbReference type="Proteomes" id="UP001427805"/>
    </source>
</evidence>
<dbReference type="InterPro" id="IPR029039">
    <property type="entry name" value="Flavoprotein-like_sf"/>
</dbReference>
<dbReference type="RefSeq" id="WP_346247499.1">
    <property type="nucleotide sequence ID" value="NZ_JBDIZK010000009.1"/>
</dbReference>
<sequence>MTLARRILIVDAHPDPDPARFVHALADAYQSGTAEAGREVRRIDLARLPFDLLSSRAAWEGETPPAPIAAAQADIGWAEHILFFYPLWLGDMPALLKGFLEQVARPGFAMGTGPSPKPLLKGKSARIVVTMGMPALFYRFFYRAHSLKSFERNILKFVGIKPVTHSIVGNVEGDAAHRLRWLERMRALGRDETPD</sequence>
<dbReference type="Proteomes" id="UP001427805">
    <property type="component" value="Unassembled WGS sequence"/>
</dbReference>
<keyword evidence="2 4" id="KW-0560">Oxidoreductase</keyword>
<dbReference type="EC" id="1.-.-.-" evidence="4"/>
<dbReference type="Pfam" id="PF02525">
    <property type="entry name" value="Flavodoxin_2"/>
    <property type="match status" value="1"/>
</dbReference>
<dbReference type="EMBL" id="JBDIZK010000009">
    <property type="protein sequence ID" value="MEN3748468.1"/>
    <property type="molecule type" value="Genomic_DNA"/>
</dbReference>
<evidence type="ECO:0000259" key="3">
    <source>
        <dbReference type="Pfam" id="PF02525"/>
    </source>
</evidence>
<dbReference type="SUPFAM" id="SSF52218">
    <property type="entry name" value="Flavoproteins"/>
    <property type="match status" value="1"/>
</dbReference>